<dbReference type="PROSITE" id="PS50011">
    <property type="entry name" value="PROTEIN_KINASE_DOM"/>
    <property type="match status" value="1"/>
</dbReference>
<dbReference type="PANTHER" id="PTHR43671">
    <property type="entry name" value="SERINE/THREONINE-PROTEIN KINASE NEK"/>
    <property type="match status" value="1"/>
</dbReference>
<dbReference type="Pfam" id="PF00069">
    <property type="entry name" value="Pkinase"/>
    <property type="match status" value="1"/>
</dbReference>
<dbReference type="SUPFAM" id="SSF56112">
    <property type="entry name" value="Protein kinase-like (PK-like)"/>
    <property type="match status" value="1"/>
</dbReference>
<evidence type="ECO:0000256" key="5">
    <source>
        <dbReference type="ARBA" id="ARBA00022777"/>
    </source>
</evidence>
<evidence type="ECO:0000256" key="3">
    <source>
        <dbReference type="ARBA" id="ARBA00022679"/>
    </source>
</evidence>
<dbReference type="PROSITE" id="PS00108">
    <property type="entry name" value="PROTEIN_KINASE_ST"/>
    <property type="match status" value="1"/>
</dbReference>
<dbReference type="PROSITE" id="PS00107">
    <property type="entry name" value="PROTEIN_KINASE_ATP"/>
    <property type="match status" value="1"/>
</dbReference>
<dbReference type="EMBL" id="JYNU01000016">
    <property type="protein sequence ID" value="KMO75637.1"/>
    <property type="molecule type" value="Genomic_DNA"/>
</dbReference>
<dbReference type="GO" id="GO:0004674">
    <property type="term" value="F:protein serine/threonine kinase activity"/>
    <property type="evidence" value="ECO:0007669"/>
    <property type="project" value="UniProtKB-EC"/>
</dbReference>
<comment type="caution">
    <text evidence="9">The sequence shown here is derived from an EMBL/GenBank/DDBJ whole genome shotgun (WGS) entry which is preliminary data.</text>
</comment>
<keyword evidence="3 9" id="KW-0808">Transferase</keyword>
<proteinExistence type="inferred from homology"/>
<evidence type="ECO:0000259" key="8">
    <source>
        <dbReference type="PROSITE" id="PS50011"/>
    </source>
</evidence>
<evidence type="ECO:0000313" key="10">
    <source>
        <dbReference type="Proteomes" id="UP000036313"/>
    </source>
</evidence>
<dbReference type="InterPro" id="IPR011009">
    <property type="entry name" value="Kinase-like_dom_sf"/>
</dbReference>
<organism evidence="9 10">
    <name type="scientific">Mycolicibacterium obuense</name>
    <dbReference type="NCBI Taxonomy" id="1807"/>
    <lineage>
        <taxon>Bacteria</taxon>
        <taxon>Bacillati</taxon>
        <taxon>Actinomycetota</taxon>
        <taxon>Actinomycetes</taxon>
        <taxon>Mycobacteriales</taxon>
        <taxon>Mycobacteriaceae</taxon>
        <taxon>Mycolicibacterium</taxon>
    </lineage>
</organism>
<evidence type="ECO:0000256" key="2">
    <source>
        <dbReference type="ARBA" id="ARBA00012513"/>
    </source>
</evidence>
<keyword evidence="6 7" id="KW-0067">ATP-binding</keyword>
<dbReference type="CDD" id="cd14014">
    <property type="entry name" value="STKc_PknB_like"/>
    <property type="match status" value="1"/>
</dbReference>
<dbReference type="InterPro" id="IPR008271">
    <property type="entry name" value="Ser/Thr_kinase_AS"/>
</dbReference>
<name>A0A0J6W1T5_9MYCO</name>
<feature type="binding site" evidence="7">
    <location>
        <position position="41"/>
    </location>
    <ligand>
        <name>ATP</name>
        <dbReference type="ChEBI" id="CHEBI:30616"/>
    </ligand>
</feature>
<dbReference type="PANTHER" id="PTHR43671:SF13">
    <property type="entry name" value="SERINE_THREONINE-PROTEIN KINASE NEK2"/>
    <property type="match status" value="1"/>
</dbReference>
<dbReference type="EC" id="2.7.11.1" evidence="2"/>
<dbReference type="PATRIC" id="fig|1807.14.peg.3032"/>
<dbReference type="Gene3D" id="1.10.510.10">
    <property type="entry name" value="Transferase(Phosphotransferase) domain 1"/>
    <property type="match status" value="1"/>
</dbReference>
<protein>
    <recommendedName>
        <fullName evidence="2">non-specific serine/threonine protein kinase</fullName>
        <ecNumber evidence="2">2.7.11.1</ecNumber>
    </recommendedName>
</protein>
<evidence type="ECO:0000256" key="7">
    <source>
        <dbReference type="PROSITE-ProRule" id="PRU10141"/>
    </source>
</evidence>
<comment type="similarity">
    <text evidence="1">Belongs to the protein kinase superfamily. NEK Ser/Thr protein kinase family. NIMA subfamily.</text>
</comment>
<dbReference type="Gene3D" id="3.30.200.20">
    <property type="entry name" value="Phosphorylase Kinase, domain 1"/>
    <property type="match status" value="1"/>
</dbReference>
<evidence type="ECO:0000256" key="1">
    <source>
        <dbReference type="ARBA" id="ARBA00010886"/>
    </source>
</evidence>
<dbReference type="AlphaFoldDB" id="A0A0J6W1T5"/>
<evidence type="ECO:0000313" key="9">
    <source>
        <dbReference type="EMBL" id="KMO75637.1"/>
    </source>
</evidence>
<reference evidence="9 10" key="1">
    <citation type="journal article" date="2015" name="Genome Biol. Evol.">
        <title>Characterization of Three Mycobacterium spp. with Potential Use in Bioremediation by Genome Sequencing and Comparative Genomics.</title>
        <authorList>
            <person name="Das S."/>
            <person name="Pettersson B.M."/>
            <person name="Behra P.R."/>
            <person name="Ramesh M."/>
            <person name="Dasgupta S."/>
            <person name="Bhattacharya A."/>
            <person name="Kirsebom L.A."/>
        </authorList>
    </citation>
    <scope>NUCLEOTIDE SEQUENCE [LARGE SCALE GENOMIC DNA]</scope>
    <source>
        <strain evidence="9 10">DSM 44075</strain>
    </source>
</reference>
<dbReference type="SMART" id="SM00220">
    <property type="entry name" value="S_TKc"/>
    <property type="match status" value="1"/>
</dbReference>
<dbReference type="InterPro" id="IPR050660">
    <property type="entry name" value="NEK_Ser/Thr_kinase"/>
</dbReference>
<evidence type="ECO:0000256" key="4">
    <source>
        <dbReference type="ARBA" id="ARBA00022741"/>
    </source>
</evidence>
<keyword evidence="5 9" id="KW-0418">Kinase</keyword>
<dbReference type="GO" id="GO:0005524">
    <property type="term" value="F:ATP binding"/>
    <property type="evidence" value="ECO:0007669"/>
    <property type="project" value="UniProtKB-UniRule"/>
</dbReference>
<gene>
    <name evidence="9" type="primary">pknJ_1</name>
    <name evidence="9" type="ORF">MOBUDSM44075_03007</name>
</gene>
<dbReference type="Proteomes" id="UP000036313">
    <property type="component" value="Unassembled WGS sequence"/>
</dbReference>
<dbReference type="InterPro" id="IPR000719">
    <property type="entry name" value="Prot_kinase_dom"/>
</dbReference>
<sequence length="266" mass="28314">MLSPGDRFEGYVVDAVVGRGGTATVYRAHEIRPPERTIALKMLTDRPPRPDDSARLDREFALGRRLAHPHIAAVIAHGPGWLAMEFLAGGPITNLPVRSDRLAAVAQIADALDYLHGQGVVHCDVKPANMLLRASFVDDGAALADFGSARELGEVAPPRTTRVTASLPYSAPELLLGRPVGAATDEYALVCSAVELLTGAPPFTAATTMGLTAAQLASPTPRLSRHIAWLPHAFDSIVAKALAKQPEARYSTCAEPIALITRLLRP</sequence>
<keyword evidence="4 7" id="KW-0547">Nucleotide-binding</keyword>
<evidence type="ECO:0000256" key="6">
    <source>
        <dbReference type="ARBA" id="ARBA00022840"/>
    </source>
</evidence>
<accession>A0A0J6W1T5</accession>
<dbReference type="RefSeq" id="WP_048423696.1">
    <property type="nucleotide sequence ID" value="NZ_JYNU01000016.1"/>
</dbReference>
<feature type="domain" description="Protein kinase" evidence="8">
    <location>
        <begin position="11"/>
        <end position="266"/>
    </location>
</feature>
<dbReference type="InterPro" id="IPR017441">
    <property type="entry name" value="Protein_kinase_ATP_BS"/>
</dbReference>